<dbReference type="RefSeq" id="WP_073372041.1">
    <property type="nucleotide sequence ID" value="NZ_FQWB01000014.1"/>
</dbReference>
<feature type="signal peptide" evidence="1">
    <location>
        <begin position="1"/>
        <end position="21"/>
    </location>
</feature>
<dbReference type="Pfam" id="PF19765">
    <property type="entry name" value="DUF6252"/>
    <property type="match status" value="1"/>
</dbReference>
<dbReference type="AlphaFoldDB" id="A0A1M5PX85"/>
<feature type="chain" id="PRO_5012386797" evidence="1">
    <location>
        <begin position="22"/>
        <end position="321"/>
    </location>
</feature>
<evidence type="ECO:0000313" key="2">
    <source>
        <dbReference type="EMBL" id="SHH06280.1"/>
    </source>
</evidence>
<dbReference type="OrthoDB" id="1399177at2"/>
<organism evidence="2 3">
    <name type="scientific">Flavobacterium fluvii</name>
    <dbReference type="NCBI Taxonomy" id="468056"/>
    <lineage>
        <taxon>Bacteria</taxon>
        <taxon>Pseudomonadati</taxon>
        <taxon>Bacteroidota</taxon>
        <taxon>Flavobacteriia</taxon>
        <taxon>Flavobacteriales</taxon>
        <taxon>Flavobacteriaceae</taxon>
        <taxon>Flavobacterium</taxon>
    </lineage>
</organism>
<gene>
    <name evidence="2" type="ORF">SAMN05443549_11419</name>
</gene>
<dbReference type="EMBL" id="FQWB01000014">
    <property type="protein sequence ID" value="SHH06280.1"/>
    <property type="molecule type" value="Genomic_DNA"/>
</dbReference>
<proteinExistence type="predicted"/>
<keyword evidence="1" id="KW-0732">Signal</keyword>
<accession>A0A1M5PX85</accession>
<protein>
    <submittedName>
        <fullName evidence="2">Uncharacterized protein</fullName>
    </submittedName>
</protein>
<reference evidence="3" key="1">
    <citation type="submission" date="2016-11" db="EMBL/GenBank/DDBJ databases">
        <authorList>
            <person name="Varghese N."/>
            <person name="Submissions S."/>
        </authorList>
    </citation>
    <scope>NUCLEOTIDE SEQUENCE [LARGE SCALE GENOMIC DNA]</scope>
    <source>
        <strain evidence="3">DSM 19978</strain>
    </source>
</reference>
<name>A0A1M5PX85_9FLAO</name>
<dbReference type="Proteomes" id="UP000184516">
    <property type="component" value="Unassembled WGS sequence"/>
</dbReference>
<evidence type="ECO:0000256" key="1">
    <source>
        <dbReference type="SAM" id="SignalP"/>
    </source>
</evidence>
<dbReference type="InterPro" id="IPR046219">
    <property type="entry name" value="DUF6252"/>
</dbReference>
<evidence type="ECO:0000313" key="3">
    <source>
        <dbReference type="Proteomes" id="UP000184516"/>
    </source>
</evidence>
<dbReference type="STRING" id="468056.SAMN05443549_11419"/>
<keyword evidence="3" id="KW-1185">Reference proteome</keyword>
<sequence>MRKFRFFILPLVIIATFCLNSCEEIEPLDPALIANSNINPGTTSGVFKVDFDGKSFVANTVQAIVNDNYIAISGLKTSSGELIQIALPAPYNKVGTYTWKNIGAAGIMVLAYIPSNGTEPYTADPKDTGGASDFSGYTDTASITISKIDVANKKISGTFQFTGVKFKDLAGTSIETKVFTNGSFTEIPFTDDNQVADTDTFYAKLDGTEFAENSIDVVSVSSSGVNPYYSIVGKKTNGDNIGISIAKSLSAGTYQFAGAFGPQVNASCLLGGVIYNGDTGSVTISSKTATHLIGTFNVVVKNFITGTTKTISSGAFSVELP</sequence>